<dbReference type="GO" id="GO:0005829">
    <property type="term" value="C:cytosol"/>
    <property type="evidence" value="ECO:0007669"/>
    <property type="project" value="TreeGrafter"/>
</dbReference>
<dbReference type="InterPro" id="IPR032465">
    <property type="entry name" value="ACMSD"/>
</dbReference>
<dbReference type="Gene3D" id="3.20.20.140">
    <property type="entry name" value="Metal-dependent hydrolases"/>
    <property type="match status" value="1"/>
</dbReference>
<dbReference type="PANTHER" id="PTHR21240:SF31">
    <property type="entry name" value="AMIDOHYDROLASE FAMILY PROTEIN (AFU_ORTHOLOGUE AFUA_7G05840)"/>
    <property type="match status" value="1"/>
</dbReference>
<protein>
    <submittedName>
        <fullName evidence="5">Amidohydrolase 2</fullName>
    </submittedName>
</protein>
<evidence type="ECO:0000256" key="1">
    <source>
        <dbReference type="ARBA" id="ARBA00022793"/>
    </source>
</evidence>
<dbReference type="GO" id="GO:0019748">
    <property type="term" value="P:secondary metabolic process"/>
    <property type="evidence" value="ECO:0007669"/>
    <property type="project" value="TreeGrafter"/>
</dbReference>
<reference evidence="5" key="1">
    <citation type="submission" date="2022-11" db="EMBL/GenBank/DDBJ databases">
        <authorList>
            <person name="Petersen C."/>
        </authorList>
    </citation>
    <scope>NUCLEOTIDE SEQUENCE</scope>
    <source>
        <strain evidence="5">IBT 29864</strain>
    </source>
</reference>
<dbReference type="SUPFAM" id="SSF51556">
    <property type="entry name" value="Metallo-dependent hydrolases"/>
    <property type="match status" value="1"/>
</dbReference>
<comment type="similarity">
    <text evidence="3">Belongs to the metallo-dependent hydrolases superfamily.</text>
</comment>
<dbReference type="GO" id="GO:0016787">
    <property type="term" value="F:hydrolase activity"/>
    <property type="evidence" value="ECO:0007669"/>
    <property type="project" value="InterPro"/>
</dbReference>
<keyword evidence="1 3" id="KW-0210">Decarboxylase</keyword>
<feature type="domain" description="Amidohydrolase-related" evidence="4">
    <location>
        <begin position="65"/>
        <end position="150"/>
    </location>
</feature>
<evidence type="ECO:0000313" key="5">
    <source>
        <dbReference type="EMBL" id="KAJ5390546.1"/>
    </source>
</evidence>
<accession>A0A9X0B737</accession>
<reference evidence="5" key="2">
    <citation type="journal article" date="2023" name="IMA Fungus">
        <title>Comparative genomic study of the Penicillium genus elucidates a diverse pangenome and 15 lateral gene transfer events.</title>
        <authorList>
            <person name="Petersen C."/>
            <person name="Sorensen T."/>
            <person name="Nielsen M.R."/>
            <person name="Sondergaard T.E."/>
            <person name="Sorensen J.L."/>
            <person name="Fitzpatrick D.A."/>
            <person name="Frisvad J.C."/>
            <person name="Nielsen K.L."/>
        </authorList>
    </citation>
    <scope>NUCLEOTIDE SEQUENCE</scope>
    <source>
        <strain evidence="5">IBT 29864</strain>
    </source>
</reference>
<keyword evidence="2 3" id="KW-0456">Lyase</keyword>
<dbReference type="GeneID" id="81433722"/>
<name>A0A9X0B737_9EURO</name>
<dbReference type="EMBL" id="JAPZBS010000001">
    <property type="protein sequence ID" value="KAJ5390546.1"/>
    <property type="molecule type" value="Genomic_DNA"/>
</dbReference>
<keyword evidence="6" id="KW-1185">Reference proteome</keyword>
<dbReference type="Proteomes" id="UP001147782">
    <property type="component" value="Unassembled WGS sequence"/>
</dbReference>
<proteinExistence type="inferred from homology"/>
<dbReference type="RefSeq" id="XP_056561274.1">
    <property type="nucleotide sequence ID" value="XM_056694545.1"/>
</dbReference>
<dbReference type="OrthoDB" id="432010at2759"/>
<evidence type="ECO:0000313" key="6">
    <source>
        <dbReference type="Proteomes" id="UP001147782"/>
    </source>
</evidence>
<gene>
    <name evidence="5" type="ORF">N7496_001614</name>
</gene>
<evidence type="ECO:0000259" key="4">
    <source>
        <dbReference type="Pfam" id="PF04909"/>
    </source>
</evidence>
<organism evidence="5 6">
    <name type="scientific">Penicillium cataractarum</name>
    <dbReference type="NCBI Taxonomy" id="2100454"/>
    <lineage>
        <taxon>Eukaryota</taxon>
        <taxon>Fungi</taxon>
        <taxon>Dikarya</taxon>
        <taxon>Ascomycota</taxon>
        <taxon>Pezizomycotina</taxon>
        <taxon>Eurotiomycetes</taxon>
        <taxon>Eurotiomycetidae</taxon>
        <taxon>Eurotiales</taxon>
        <taxon>Aspergillaceae</taxon>
        <taxon>Penicillium</taxon>
    </lineage>
</organism>
<dbReference type="GO" id="GO:0016831">
    <property type="term" value="F:carboxy-lyase activity"/>
    <property type="evidence" value="ECO:0007669"/>
    <property type="project" value="UniProtKB-KW"/>
</dbReference>
<dbReference type="Pfam" id="PF04909">
    <property type="entry name" value="Amidohydro_2"/>
    <property type="match status" value="1"/>
</dbReference>
<evidence type="ECO:0000256" key="2">
    <source>
        <dbReference type="ARBA" id="ARBA00023239"/>
    </source>
</evidence>
<dbReference type="InterPro" id="IPR032466">
    <property type="entry name" value="Metal_Hydrolase"/>
</dbReference>
<comment type="caution">
    <text evidence="5">The sequence shown here is derived from an EMBL/GenBank/DDBJ whole genome shotgun (WGS) entry which is preliminary data.</text>
</comment>
<dbReference type="AlphaFoldDB" id="A0A9X0B737"/>
<dbReference type="PANTHER" id="PTHR21240">
    <property type="entry name" value="2-AMINO-3-CARBOXYLMUCONATE-6-SEMIALDEHYDE DECARBOXYLASE"/>
    <property type="match status" value="1"/>
</dbReference>
<evidence type="ECO:0000256" key="3">
    <source>
        <dbReference type="RuleBase" id="RU366045"/>
    </source>
</evidence>
<dbReference type="InterPro" id="IPR006680">
    <property type="entry name" value="Amidohydro-rel"/>
</dbReference>
<sequence>MALNRETTERIQVTRRGGKIALEEAVGSPVFAAHQNYPPRPAIKGLGGLPFNPQFLADVEERLDNVDLRLKSMDQCGIQYAILSLTSPGIEGVSDASTAIRFARETNDDMYHKYVKPHPLRFGFFACVAMHDPKEAAKELERAVTQLGAREP</sequence>